<evidence type="ECO:0000313" key="11">
    <source>
        <dbReference type="Proteomes" id="UP000294325"/>
    </source>
</evidence>
<dbReference type="Pfam" id="PF04239">
    <property type="entry name" value="DUF421"/>
    <property type="match status" value="1"/>
</dbReference>
<feature type="transmembrane region" description="Helical" evidence="7">
    <location>
        <begin position="39"/>
        <end position="58"/>
    </location>
</feature>
<dbReference type="Pfam" id="PF20730">
    <property type="entry name" value="YetF_N"/>
    <property type="match status" value="1"/>
</dbReference>
<evidence type="ECO:0000259" key="8">
    <source>
        <dbReference type="Pfam" id="PF04239"/>
    </source>
</evidence>
<evidence type="ECO:0000256" key="6">
    <source>
        <dbReference type="ARBA" id="ARBA00023136"/>
    </source>
</evidence>
<dbReference type="KEGG" id="nwr:E3U44_15485"/>
<proteinExistence type="inferred from homology"/>
<name>A0A4P7C266_9GAMM</name>
<keyword evidence="3" id="KW-1003">Cell membrane</keyword>
<keyword evidence="5 7" id="KW-1133">Transmembrane helix</keyword>
<dbReference type="InterPro" id="IPR007353">
    <property type="entry name" value="DUF421"/>
</dbReference>
<dbReference type="Gene3D" id="3.30.240.20">
    <property type="entry name" value="bsu07140 like domains"/>
    <property type="match status" value="1"/>
</dbReference>
<evidence type="ECO:0000256" key="4">
    <source>
        <dbReference type="ARBA" id="ARBA00022692"/>
    </source>
</evidence>
<feature type="domain" description="YetF C-terminal" evidence="8">
    <location>
        <begin position="87"/>
        <end position="156"/>
    </location>
</feature>
<evidence type="ECO:0000256" key="7">
    <source>
        <dbReference type="SAM" id="Phobius"/>
    </source>
</evidence>
<evidence type="ECO:0000256" key="1">
    <source>
        <dbReference type="ARBA" id="ARBA00004651"/>
    </source>
</evidence>
<accession>A0A4P7C266</accession>
<organism evidence="10 11">
    <name type="scientific">Nitrosococcus wardiae</name>
    <dbReference type="NCBI Taxonomy" id="1814290"/>
    <lineage>
        <taxon>Bacteria</taxon>
        <taxon>Pseudomonadati</taxon>
        <taxon>Pseudomonadota</taxon>
        <taxon>Gammaproteobacteria</taxon>
        <taxon>Chromatiales</taxon>
        <taxon>Chromatiaceae</taxon>
        <taxon>Nitrosococcus</taxon>
    </lineage>
</organism>
<feature type="domain" description="YetF-like N-terminal transmembrane" evidence="9">
    <location>
        <begin position="17"/>
        <end position="81"/>
    </location>
</feature>
<evidence type="ECO:0000259" key="9">
    <source>
        <dbReference type="Pfam" id="PF20730"/>
    </source>
</evidence>
<feature type="transmembrane region" description="Helical" evidence="7">
    <location>
        <begin position="6"/>
        <end position="27"/>
    </location>
</feature>
<evidence type="ECO:0000256" key="5">
    <source>
        <dbReference type="ARBA" id="ARBA00022989"/>
    </source>
</evidence>
<protein>
    <submittedName>
        <fullName evidence="10">DUF421 domain-containing protein</fullName>
    </submittedName>
</protein>
<keyword evidence="11" id="KW-1185">Reference proteome</keyword>
<dbReference type="AlphaFoldDB" id="A0A4P7C266"/>
<evidence type="ECO:0000256" key="3">
    <source>
        <dbReference type="ARBA" id="ARBA00022475"/>
    </source>
</evidence>
<dbReference type="InterPro" id="IPR048454">
    <property type="entry name" value="YetF_N"/>
</dbReference>
<dbReference type="PANTHER" id="PTHR34582:SF6">
    <property type="entry name" value="UPF0702 TRANSMEMBRANE PROTEIN YCAP"/>
    <property type="match status" value="1"/>
</dbReference>
<comment type="subcellular location">
    <subcellularLocation>
        <location evidence="1">Cell membrane</location>
        <topology evidence="1">Multi-pass membrane protein</topology>
    </subcellularLocation>
</comment>
<evidence type="ECO:0000256" key="2">
    <source>
        <dbReference type="ARBA" id="ARBA00006448"/>
    </source>
</evidence>
<gene>
    <name evidence="10" type="ORF">E3U44_15485</name>
</gene>
<dbReference type="InterPro" id="IPR023090">
    <property type="entry name" value="UPF0702_alpha/beta_dom_sf"/>
</dbReference>
<feature type="transmembrane region" description="Helical" evidence="7">
    <location>
        <begin position="64"/>
        <end position="86"/>
    </location>
</feature>
<comment type="similarity">
    <text evidence="2">Belongs to the UPF0702 family.</text>
</comment>
<dbReference type="PANTHER" id="PTHR34582">
    <property type="entry name" value="UPF0702 TRANSMEMBRANE PROTEIN YCAP"/>
    <property type="match status" value="1"/>
</dbReference>
<sequence length="185" mass="20278">MFFDNWAGIGRVLIVTLVAYLALILLLKFFGKRTLAKMTAFDFVVTVALGSILANIALSKNTVFLEGITALVVLIGAQYLISSFCVRSKKFEGWIKPEPTLLLYRGQFLQEAMRSERITEADILLGIRQRGHSSIENVEAVVLESDGSFNTILNGAASASDATLKNVRNYVLENQKAAPESSSQS</sequence>
<dbReference type="Proteomes" id="UP000294325">
    <property type="component" value="Chromosome"/>
</dbReference>
<dbReference type="OrthoDB" id="9793799at2"/>
<keyword evidence="6 7" id="KW-0472">Membrane</keyword>
<dbReference type="RefSeq" id="WP_134359014.1">
    <property type="nucleotide sequence ID" value="NZ_CP038033.1"/>
</dbReference>
<evidence type="ECO:0000313" key="10">
    <source>
        <dbReference type="EMBL" id="QBQ55757.1"/>
    </source>
</evidence>
<keyword evidence="4 7" id="KW-0812">Transmembrane</keyword>
<dbReference type="EMBL" id="CP038033">
    <property type="protein sequence ID" value="QBQ55757.1"/>
    <property type="molecule type" value="Genomic_DNA"/>
</dbReference>
<dbReference type="GO" id="GO:0005886">
    <property type="term" value="C:plasma membrane"/>
    <property type="evidence" value="ECO:0007669"/>
    <property type="project" value="UniProtKB-SubCell"/>
</dbReference>
<reference evidence="10 11" key="1">
    <citation type="submission" date="2019-03" db="EMBL/GenBank/DDBJ databases">
        <title>The genome sequence of Nitrosococcus wardiae strain D1FHST reveals the archetypal metabolic capacity of ammonia-oxidizing Gammaproteobacteria.</title>
        <authorList>
            <person name="Wang L."/>
            <person name="Lim C.K."/>
            <person name="Hanson T.E."/>
            <person name="Dang H."/>
            <person name="Klotz M.G."/>
        </authorList>
    </citation>
    <scope>NUCLEOTIDE SEQUENCE [LARGE SCALE GENOMIC DNA]</scope>
    <source>
        <strain evidence="10 11">D1FHS</strain>
    </source>
</reference>